<dbReference type="AlphaFoldDB" id="A0A1G7W3K2"/>
<evidence type="ECO:0000313" key="1">
    <source>
        <dbReference type="EMBL" id="SDG66594.1"/>
    </source>
</evidence>
<name>A0A1G7W3K2_9VIBR</name>
<gene>
    <name evidence="1" type="ORF">SAMN04488136_101164</name>
</gene>
<evidence type="ECO:0000313" key="2">
    <source>
        <dbReference type="Proteomes" id="UP000198854"/>
    </source>
</evidence>
<reference evidence="1 2" key="1">
    <citation type="submission" date="2016-10" db="EMBL/GenBank/DDBJ databases">
        <authorList>
            <person name="de Groot N.N."/>
        </authorList>
    </citation>
    <scope>NUCLEOTIDE SEQUENCE [LARGE SCALE GENOMIC DNA]</scope>
    <source>
        <strain evidence="1 2">CGMCC 1.10228</strain>
    </source>
</reference>
<dbReference type="PROSITE" id="PS51257">
    <property type="entry name" value="PROKAR_LIPOPROTEIN"/>
    <property type="match status" value="1"/>
</dbReference>
<accession>A0A1G7W3K2</accession>
<organism evidence="1 2">
    <name type="scientific">Vibrio xiamenensis</name>
    <dbReference type="NCBI Taxonomy" id="861298"/>
    <lineage>
        <taxon>Bacteria</taxon>
        <taxon>Pseudomonadati</taxon>
        <taxon>Pseudomonadota</taxon>
        <taxon>Gammaproteobacteria</taxon>
        <taxon>Vibrionales</taxon>
        <taxon>Vibrionaceae</taxon>
        <taxon>Vibrio</taxon>
    </lineage>
</organism>
<dbReference type="Proteomes" id="UP000198854">
    <property type="component" value="Unassembled WGS sequence"/>
</dbReference>
<dbReference type="EMBL" id="FNDD01000001">
    <property type="protein sequence ID" value="SDG66594.1"/>
    <property type="molecule type" value="Genomic_DNA"/>
</dbReference>
<protein>
    <submittedName>
        <fullName evidence="1">Uncharacterized protein</fullName>
    </submittedName>
</protein>
<dbReference type="STRING" id="861298.SAMN04488136_101164"/>
<proteinExistence type="predicted"/>
<keyword evidence="2" id="KW-1185">Reference proteome</keyword>
<sequence>MIKPTLLASTVALVLTGCGGGGGGGGGSTPSVSYFKANFVYLDSVAKDQNGKGNCRVYDYDYDSESETPEIPTYKVIGYTASPLTGYSIVVHDSDGSVVSTYTKSDWGTANFYRIKQSEVPSGGYVSFVVKTDGNSYQISTYSKDLLPDTFSMYAGGSYTGGNYSSASTSCITGGNTTYGSESGNFLPIGTSDLYGFNTYGQDLDDLTNYYSSLYYVADGGISFYAPQDKAVLGVEYSKNGDDIDSLVGYKFLSLSDISATTSVELTDVDDTLDWTLPDTSTVTLSQANIHVYKSTTGAVLWQPLTTSADGTYGYATAVGDSNYYLNLEGTYGDWSFSYADVMSNPGIEEDATSTISDVVTSDSVTLSIASCSLSAYGSCIDIATDAPDFSKAIQRVEISNKPDSGSVNQVIYSDYSDQVPIFSFDGSNEEVSSILVSGSTQKIYLSLLAQNGSTLNDAFLYNHQDLNARLEPSVSSFQDAIPMLSSFKDHSAQQNLFKYKSHILLQASSD</sequence>